<keyword evidence="1 2" id="KW-0808">Transferase</keyword>
<dbReference type="KEGG" id="strr:EKD16_25235"/>
<protein>
    <submittedName>
        <fullName evidence="2">Glycosyltransferase sugar-binding region containing DXD motif protein</fullName>
    </submittedName>
</protein>
<dbReference type="OrthoDB" id="277808at2"/>
<keyword evidence="3" id="KW-1185">Reference proteome</keyword>
<proteinExistence type="predicted"/>
<dbReference type="SUPFAM" id="SSF53448">
    <property type="entry name" value="Nucleotide-diphospho-sugar transferases"/>
    <property type="match status" value="1"/>
</dbReference>
<dbReference type="AlphaFoldDB" id="A0A4P6Q7L5"/>
<evidence type="ECO:0000256" key="1">
    <source>
        <dbReference type="ARBA" id="ARBA00022679"/>
    </source>
</evidence>
<dbReference type="InterPro" id="IPR007577">
    <property type="entry name" value="GlycoTrfase_DXD_sugar-bd_CS"/>
</dbReference>
<sequence precursor="true">MIPRLIHRIWLDDPMPDQVAANGREWARLHPDWTVVNWQATSALPPLANQDTFDQAAAYYPADWKRFRADLVRLEILRELGGVYADTDTVPRRSLDPLLQERSCVVAYSPQHIRGEHPITNCVMAAAPNHSFIGDLVDQLPDALAAYGHRPLAQSIGPWHLTRTYQRRFRDDVIVLDSEDMFGDQGWVEHYWNNGRRRRGEATW</sequence>
<evidence type="ECO:0000313" key="2">
    <source>
        <dbReference type="EMBL" id="QBI56788.1"/>
    </source>
</evidence>
<name>A0A4P6Q7L5_9ACTN</name>
<dbReference type="EMBL" id="CP036456">
    <property type="protein sequence ID" value="QBI56788.1"/>
    <property type="molecule type" value="Genomic_DNA"/>
</dbReference>
<dbReference type="InterPro" id="IPR029044">
    <property type="entry name" value="Nucleotide-diphossugar_trans"/>
</dbReference>
<dbReference type="GO" id="GO:0051999">
    <property type="term" value="P:mannosyl-inositol phosphorylceramide biosynthetic process"/>
    <property type="evidence" value="ECO:0007669"/>
    <property type="project" value="TreeGrafter"/>
</dbReference>
<dbReference type="RefSeq" id="WP_131102954.1">
    <property type="nucleotide sequence ID" value="NZ_CP036456.1"/>
</dbReference>
<dbReference type="Proteomes" id="UP000292235">
    <property type="component" value="Plasmid phiM2"/>
</dbReference>
<dbReference type="Pfam" id="PF04488">
    <property type="entry name" value="Gly_transf_sug"/>
    <property type="match status" value="1"/>
</dbReference>
<dbReference type="GO" id="GO:0000030">
    <property type="term" value="F:mannosyltransferase activity"/>
    <property type="evidence" value="ECO:0007669"/>
    <property type="project" value="TreeGrafter"/>
</dbReference>
<reference evidence="2 3" key="1">
    <citation type="submission" date="2019-02" db="EMBL/GenBank/DDBJ databases">
        <authorList>
            <person name="Khodamoradi S."/>
            <person name="Hahnke R.L."/>
            <person name="Kaempfer P."/>
            <person name="Schumann P."/>
            <person name="Rohde M."/>
            <person name="Steinert M."/>
            <person name="Luzhetskyy A."/>
            <person name="Wink J."/>
            <person name="Ruckert C."/>
        </authorList>
    </citation>
    <scope>NUCLEOTIDE SEQUENCE [LARGE SCALE GENOMIC DNA]</scope>
    <source>
        <strain evidence="2 3">M2</strain>
        <plasmid evidence="3">phim2</plasmid>
    </source>
</reference>
<gene>
    <name evidence="2" type="ORF">EKD16_25235</name>
</gene>
<accession>A0A4P6Q7L5</accession>
<keyword evidence="2" id="KW-0614">Plasmid</keyword>
<geneLocation type="plasmid" evidence="3">
    <name>phim2</name>
</geneLocation>
<dbReference type="Gene3D" id="3.90.550.20">
    <property type="match status" value="1"/>
</dbReference>
<evidence type="ECO:0000313" key="3">
    <source>
        <dbReference type="Proteomes" id="UP000292235"/>
    </source>
</evidence>
<dbReference type="InterPro" id="IPR051706">
    <property type="entry name" value="Glycosyltransferase_domain"/>
</dbReference>
<dbReference type="PANTHER" id="PTHR32385">
    <property type="entry name" value="MANNOSYL PHOSPHORYLINOSITOL CERAMIDE SYNTHASE"/>
    <property type="match status" value="1"/>
</dbReference>
<dbReference type="GeneID" id="39493860"/>
<organism evidence="2 3">
    <name type="scientific">Streptomonospora litoralis</name>
    <dbReference type="NCBI Taxonomy" id="2498135"/>
    <lineage>
        <taxon>Bacteria</taxon>
        <taxon>Bacillati</taxon>
        <taxon>Actinomycetota</taxon>
        <taxon>Actinomycetes</taxon>
        <taxon>Streptosporangiales</taxon>
        <taxon>Nocardiopsidaceae</taxon>
        <taxon>Streptomonospora</taxon>
    </lineage>
</organism>
<dbReference type="GO" id="GO:0016020">
    <property type="term" value="C:membrane"/>
    <property type="evidence" value="ECO:0007669"/>
    <property type="project" value="GOC"/>
</dbReference>
<dbReference type="PANTHER" id="PTHR32385:SF15">
    <property type="entry name" value="INOSITOL PHOSPHOCERAMIDE MANNOSYLTRANSFERASE 1"/>
    <property type="match status" value="1"/>
</dbReference>